<evidence type="ECO:0000256" key="2">
    <source>
        <dbReference type="SAM" id="Phobius"/>
    </source>
</evidence>
<sequence length="545" mass="59055">MEIPRRLKVSDVSRVRRGSSTRVRLGFWCLLGLCLLAEGNTQSENRQTAVEPRDAEVSFPPERAQGHFDSTQDRDLESQTEHSYFSHPFARSASETASASRDAEEGEQSLPVAPPGSVAVLPRLRRKSGSRASTGPDENAAASPESDEEDADVEAASAREASETMNRLEEPGREAAEETARVLGGPGADGVQTLHLETVRESGEDAGREKKTQEKHDTEEPRDQGTETSAPVAGQEERAGDDPSARASEGMNAGTQRVLSPATAVAHGATELRSLSKRSFASQRSRSQPLTWKSGARLAGTLTLSTAVFAVALQLVGWLMARAELQHRGRALVDAFVDAIPHRLTVPRFFLLFLRELHTPGSLVALADQVARQMYAIVCRVVRAVEKLFGAVLPRQVLIVGSAAAGLAFTFVALGLRLVTPRKFLPQVEPVVLLTGWALATAPLAILAFDLHRGAFGSRRREVVQTVWSVAQHHLALRTLSLVFFLNGSGSAKQAWGYLVMDAFLTATFVSTMLRVASSRETFQKGAGAAERRSERSARQQVRGE</sequence>
<feature type="chain" id="PRO_5001808034" evidence="3">
    <location>
        <begin position="42"/>
        <end position="545"/>
    </location>
</feature>
<feature type="transmembrane region" description="Helical" evidence="2">
    <location>
        <begin position="397"/>
        <end position="419"/>
    </location>
</feature>
<keyword evidence="2 4" id="KW-0812">Transmembrane</keyword>
<name>A0A086J850_TOXGO</name>
<proteinExistence type="predicted"/>
<feature type="compositionally biased region" description="Low complexity" evidence="1">
    <location>
        <begin position="90"/>
        <end position="100"/>
    </location>
</feature>
<dbReference type="VEuPathDB" id="ToxoDB:TGP89_220330"/>
<organism evidence="4 5">
    <name type="scientific">Toxoplasma gondii p89</name>
    <dbReference type="NCBI Taxonomy" id="943119"/>
    <lineage>
        <taxon>Eukaryota</taxon>
        <taxon>Sar</taxon>
        <taxon>Alveolata</taxon>
        <taxon>Apicomplexa</taxon>
        <taxon>Conoidasida</taxon>
        <taxon>Coccidia</taxon>
        <taxon>Eucoccidiorida</taxon>
        <taxon>Eimeriorina</taxon>
        <taxon>Sarcocystidae</taxon>
        <taxon>Toxoplasma</taxon>
    </lineage>
</organism>
<evidence type="ECO:0000313" key="4">
    <source>
        <dbReference type="EMBL" id="KFG28318.1"/>
    </source>
</evidence>
<comment type="caution">
    <text evidence="4">The sequence shown here is derived from an EMBL/GenBank/DDBJ whole genome shotgun (WGS) entry which is preliminary data.</text>
</comment>
<protein>
    <submittedName>
        <fullName evidence="4">Putative transmembrane protein</fullName>
    </submittedName>
</protein>
<dbReference type="OrthoDB" id="10399887at2759"/>
<feature type="compositionally biased region" description="Basic and acidic residues" evidence="1">
    <location>
        <begin position="235"/>
        <end position="244"/>
    </location>
</feature>
<evidence type="ECO:0000256" key="1">
    <source>
        <dbReference type="SAM" id="MobiDB-lite"/>
    </source>
</evidence>
<dbReference type="Proteomes" id="UP000028828">
    <property type="component" value="Unassembled WGS sequence"/>
</dbReference>
<evidence type="ECO:0000313" key="5">
    <source>
        <dbReference type="Proteomes" id="UP000028828"/>
    </source>
</evidence>
<feature type="compositionally biased region" description="Basic and acidic residues" evidence="1">
    <location>
        <begin position="64"/>
        <end position="80"/>
    </location>
</feature>
<keyword evidence="2" id="KW-1133">Transmembrane helix</keyword>
<dbReference type="AlphaFoldDB" id="A0A086J850"/>
<feature type="region of interest" description="Disordered" evidence="1">
    <location>
        <begin position="526"/>
        <end position="545"/>
    </location>
</feature>
<feature type="region of interest" description="Disordered" evidence="1">
    <location>
        <begin position="42"/>
        <end position="265"/>
    </location>
</feature>
<feature type="compositionally biased region" description="Basic and acidic residues" evidence="1">
    <location>
        <begin position="530"/>
        <end position="545"/>
    </location>
</feature>
<gene>
    <name evidence="4" type="ORF">TGP89_220330</name>
</gene>
<feature type="transmembrane region" description="Helical" evidence="2">
    <location>
        <begin position="298"/>
        <end position="321"/>
    </location>
</feature>
<keyword evidence="2" id="KW-0472">Membrane</keyword>
<reference evidence="4 5" key="1">
    <citation type="submission" date="2014-03" db="EMBL/GenBank/DDBJ databases">
        <authorList>
            <person name="Sibley D."/>
            <person name="Venepally P."/>
            <person name="Karamycheva S."/>
            <person name="Hadjithomas M."/>
            <person name="Khan A."/>
            <person name="Brunk B."/>
            <person name="Roos D."/>
            <person name="Caler E."/>
            <person name="Lorenzi H."/>
        </authorList>
    </citation>
    <scope>NUCLEOTIDE SEQUENCE [LARGE SCALE GENOMIC DNA]</scope>
    <source>
        <strain evidence="5">p89</strain>
    </source>
</reference>
<feature type="signal peptide" evidence="3">
    <location>
        <begin position="1"/>
        <end position="41"/>
    </location>
</feature>
<dbReference type="EMBL" id="AEYI02002418">
    <property type="protein sequence ID" value="KFG28318.1"/>
    <property type="molecule type" value="Genomic_DNA"/>
</dbReference>
<feature type="compositionally biased region" description="Basic and acidic residues" evidence="1">
    <location>
        <begin position="197"/>
        <end position="225"/>
    </location>
</feature>
<feature type="transmembrane region" description="Helical" evidence="2">
    <location>
        <begin position="431"/>
        <end position="451"/>
    </location>
</feature>
<feature type="compositionally biased region" description="Basic and acidic residues" evidence="1">
    <location>
        <begin position="160"/>
        <end position="180"/>
    </location>
</feature>
<evidence type="ECO:0000256" key="3">
    <source>
        <dbReference type="SAM" id="SignalP"/>
    </source>
</evidence>
<accession>A0A086J850</accession>
<keyword evidence="3" id="KW-0732">Signal</keyword>